<feature type="domain" description="PPM-type phosphatase" evidence="1">
    <location>
        <begin position="74"/>
        <end position="324"/>
    </location>
</feature>
<dbReference type="InterPro" id="IPR001932">
    <property type="entry name" value="PPM-type_phosphatase-like_dom"/>
</dbReference>
<accession>A0A495JAN6</accession>
<dbReference type="EMBL" id="RBKT01000001">
    <property type="protein sequence ID" value="RKR85987.1"/>
    <property type="molecule type" value="Genomic_DNA"/>
</dbReference>
<dbReference type="RefSeq" id="WP_121153710.1">
    <property type="nucleotide sequence ID" value="NZ_RBKT01000001.1"/>
</dbReference>
<dbReference type="Proteomes" id="UP000277671">
    <property type="component" value="Unassembled WGS sequence"/>
</dbReference>
<keyword evidence="3" id="KW-1185">Reference proteome</keyword>
<dbReference type="PROSITE" id="PS51746">
    <property type="entry name" value="PPM_2"/>
    <property type="match status" value="1"/>
</dbReference>
<name>A0A495JAN6_9ACTN</name>
<dbReference type="OrthoDB" id="9801841at2"/>
<dbReference type="Pfam" id="PF12773">
    <property type="entry name" value="DZR"/>
    <property type="match status" value="1"/>
</dbReference>
<gene>
    <name evidence="2" type="ORF">BDK92_0205</name>
</gene>
<dbReference type="AlphaFoldDB" id="A0A495JAN6"/>
<evidence type="ECO:0000313" key="2">
    <source>
        <dbReference type="EMBL" id="RKR85987.1"/>
    </source>
</evidence>
<organism evidence="2 3">
    <name type="scientific">Micromonospora pisi</name>
    <dbReference type="NCBI Taxonomy" id="589240"/>
    <lineage>
        <taxon>Bacteria</taxon>
        <taxon>Bacillati</taxon>
        <taxon>Actinomycetota</taxon>
        <taxon>Actinomycetes</taxon>
        <taxon>Micromonosporales</taxon>
        <taxon>Micromonosporaceae</taxon>
        <taxon>Micromonospora</taxon>
    </lineage>
</organism>
<dbReference type="InterPro" id="IPR025874">
    <property type="entry name" value="DZR"/>
</dbReference>
<dbReference type="SUPFAM" id="SSF81606">
    <property type="entry name" value="PP2C-like"/>
    <property type="match status" value="1"/>
</dbReference>
<dbReference type="SMART" id="SM00332">
    <property type="entry name" value="PP2Cc"/>
    <property type="match status" value="1"/>
</dbReference>
<dbReference type="InterPro" id="IPR036457">
    <property type="entry name" value="PPM-type-like_dom_sf"/>
</dbReference>
<evidence type="ECO:0000259" key="1">
    <source>
        <dbReference type="PROSITE" id="PS51746"/>
    </source>
</evidence>
<dbReference type="Gene3D" id="3.60.40.10">
    <property type="entry name" value="PPM-type phosphatase domain"/>
    <property type="match status" value="1"/>
</dbReference>
<sequence length="345" mass="34897">MTECPECAARVDAGDRFCEACGSGLSTGAGRLSSRSTDRTCRSCGATVGSDGYCDSCGRRCPVGRDRCELDLGEVAAATDLGHRRARNEDAVAVGSVRTGRVAVVCDGVSSSPDADAAANVAADTAIDTLLRALGEDTPPDVATVAAFRAAARAVATLGRSTATGDAPSCTFVSAVVGADLRVTVGWAGDSRAYWVDEALPGAPECLTVDDSLAGQLDAAGVDSTRLSLPPDAFGLTRWLGADAPAGDPHLVTFAPSRTGAVVLCSDGLSRYLPSPAVLAQLAAVPTRTTASSATTAMTAARRLTTFALNAGGIDNIAVAVIPVTVGTTSDDHPQIDPRGAPTDE</sequence>
<proteinExistence type="predicted"/>
<evidence type="ECO:0000313" key="3">
    <source>
        <dbReference type="Proteomes" id="UP000277671"/>
    </source>
</evidence>
<reference evidence="2 3" key="1">
    <citation type="submission" date="2018-10" db="EMBL/GenBank/DDBJ databases">
        <title>Sequencing the genomes of 1000 actinobacteria strains.</title>
        <authorList>
            <person name="Klenk H.-P."/>
        </authorList>
    </citation>
    <scope>NUCLEOTIDE SEQUENCE [LARGE SCALE GENOMIC DNA]</scope>
    <source>
        <strain evidence="2 3">DSM 45175</strain>
    </source>
</reference>
<dbReference type="Pfam" id="PF13672">
    <property type="entry name" value="PP2C_2"/>
    <property type="match status" value="1"/>
</dbReference>
<protein>
    <submittedName>
        <fullName evidence="2">Serine/threonine protein phosphatase PrpC</fullName>
    </submittedName>
</protein>
<comment type="caution">
    <text evidence="2">The sequence shown here is derived from an EMBL/GenBank/DDBJ whole genome shotgun (WGS) entry which is preliminary data.</text>
</comment>